<proteinExistence type="predicted"/>
<dbReference type="KEGG" id="pno:SNOG_09207"/>
<evidence type="ECO:0000313" key="2">
    <source>
        <dbReference type="EMBL" id="EAT83399.1"/>
    </source>
</evidence>
<accession>Q0UGA7</accession>
<feature type="region of interest" description="Disordered" evidence="1">
    <location>
        <begin position="509"/>
        <end position="571"/>
    </location>
</feature>
<dbReference type="RefSeq" id="XP_001799506.1">
    <property type="nucleotide sequence ID" value="XM_001799454.1"/>
</dbReference>
<dbReference type="GeneID" id="5976407"/>
<evidence type="ECO:0000256" key="1">
    <source>
        <dbReference type="SAM" id="MobiDB-lite"/>
    </source>
</evidence>
<feature type="compositionally biased region" description="Polar residues" evidence="1">
    <location>
        <begin position="795"/>
        <end position="822"/>
    </location>
</feature>
<name>Q0UGA7_PHANO</name>
<feature type="compositionally biased region" description="Low complexity" evidence="1">
    <location>
        <begin position="448"/>
        <end position="469"/>
    </location>
</feature>
<feature type="region of interest" description="Disordered" evidence="1">
    <location>
        <begin position="448"/>
        <end position="470"/>
    </location>
</feature>
<dbReference type="PANTHER" id="PTHR38166">
    <property type="entry name" value="C2H2-TYPE DOMAIN-CONTAINING PROTEIN-RELATED"/>
    <property type="match status" value="1"/>
</dbReference>
<feature type="region of interest" description="Disordered" evidence="1">
    <location>
        <begin position="390"/>
        <end position="420"/>
    </location>
</feature>
<feature type="region of interest" description="Disordered" evidence="1">
    <location>
        <begin position="44"/>
        <end position="98"/>
    </location>
</feature>
<dbReference type="EMBL" id="CH445338">
    <property type="protein sequence ID" value="EAT83399.1"/>
    <property type="molecule type" value="Genomic_DNA"/>
</dbReference>
<protein>
    <submittedName>
        <fullName evidence="2">Uncharacterized protein</fullName>
    </submittedName>
</protein>
<dbReference type="VEuPathDB" id="FungiDB:JI435_092070"/>
<feature type="region of interest" description="Disordered" evidence="1">
    <location>
        <begin position="844"/>
        <end position="878"/>
    </location>
</feature>
<dbReference type="PANTHER" id="PTHR38166:SF1">
    <property type="entry name" value="C2H2-TYPE DOMAIN-CONTAINING PROTEIN"/>
    <property type="match status" value="1"/>
</dbReference>
<reference evidence="3" key="1">
    <citation type="journal article" date="2007" name="Plant Cell">
        <title>Dothideomycete-plant interactions illuminated by genome sequencing and EST analysis of the wheat pathogen Stagonospora nodorum.</title>
        <authorList>
            <person name="Hane J.K."/>
            <person name="Lowe R.G."/>
            <person name="Solomon P.S."/>
            <person name="Tan K.C."/>
            <person name="Schoch C.L."/>
            <person name="Spatafora J.W."/>
            <person name="Crous P.W."/>
            <person name="Kodira C."/>
            <person name="Birren B.W."/>
            <person name="Galagan J.E."/>
            <person name="Torriani S.F."/>
            <person name="McDonald B.A."/>
            <person name="Oliver R.P."/>
        </authorList>
    </citation>
    <scope>NUCLEOTIDE SEQUENCE [LARGE SCALE GENOMIC DNA]</scope>
    <source>
        <strain evidence="3">SN15 / ATCC MYA-4574 / FGSC 10173</strain>
    </source>
</reference>
<sequence length="957" mass="105828">MTFETILIKHINGINMNNINVANFPYRAKAGAFKKKASAFKEKVHRIRRPRQQSHDEVELESPDYVSRISDDTVSQPDSGYFGSEASDASHTAGQEREAGIASHTVGHEGEASIASHIIGEERGASVASHIIERETEHGAITLPGIEHRMQSRWLTRARDLMSLAWDKRKTVVARRLIGTDSSMFTETGRVAITQGGEEIVRSALILFDTQCEHDLISSAFLGNSFKFSFDSDETRVLGKSITGALFYEKGTLHGRWVGAGLQRYEMAAFHVVDSTMFDVIIGSSTIQSLALLTPGKPRLMLPIFQAAHKLDNTPRETGDISPTPAHTPTTMPTAIKPLALEHKPEFPVVAHNLVSGDHGRSIEKECSGLPAIYPEEHHRIQINTTTGTLLSRDTNGAPKIEQSTGSSVFDRTSEGSHPRSLDKLAIAMGTGKNDDQTSVGHAALECSTPTESEYSSYTGDDDSSSMSDRVAQFSTGLPTAHSSLRHLAPEAGSTIVIKWLDSRTFRHHANSSTTPRSERVRDKGKRPQRSDTYSRKGKGPPEEEENQRDDDDDDDDDNDESNKREPKRRRLDDEATACLLACPFAKHDPRSHTECCMKGWANPHRLKCGCSFDGNTPSKDRDTHLLKLSCQEANPPVQFKGVDRDAQEWLKRKKKVKVSVQDYWMQIYDQIFRGHPLPENANPEDIITLAEAAMQRHVTAQLQELGLPQHWMADVKAAFESRNHRPSMSTQDVAAGEVRVSSSSVTPSENTLHLYGTSSGLATPQTQGTTLDTNNNNAPVDQNHESQIDDNIDPQLSGQIREQVGQGQRTTDSMPTQSFATHANQDDEPFAINTSQLPPLSQGVAEEQNTISSDHPGPVPLRESGQSPGGTDLLSENGTFDREKYCNARHSFLARPATIGALLWKYLYVASLKLYFDMATNILDVVGSRHIEDLLEAVTRVKSLPYLEQRLKLYLP</sequence>
<feature type="compositionally biased region" description="Acidic residues" evidence="1">
    <location>
        <begin position="543"/>
        <end position="560"/>
    </location>
</feature>
<dbReference type="AlphaFoldDB" id="Q0UGA7"/>
<feature type="compositionally biased region" description="Polar residues" evidence="1">
    <location>
        <begin position="402"/>
        <end position="411"/>
    </location>
</feature>
<organism evidence="2 3">
    <name type="scientific">Phaeosphaeria nodorum (strain SN15 / ATCC MYA-4574 / FGSC 10173)</name>
    <name type="common">Glume blotch fungus</name>
    <name type="synonym">Parastagonospora nodorum</name>
    <dbReference type="NCBI Taxonomy" id="321614"/>
    <lineage>
        <taxon>Eukaryota</taxon>
        <taxon>Fungi</taxon>
        <taxon>Dikarya</taxon>
        <taxon>Ascomycota</taxon>
        <taxon>Pezizomycotina</taxon>
        <taxon>Dothideomycetes</taxon>
        <taxon>Pleosporomycetidae</taxon>
        <taxon>Pleosporales</taxon>
        <taxon>Pleosporineae</taxon>
        <taxon>Phaeosphaeriaceae</taxon>
        <taxon>Parastagonospora</taxon>
    </lineage>
</organism>
<feature type="region of interest" description="Disordered" evidence="1">
    <location>
        <begin position="723"/>
        <end position="822"/>
    </location>
</feature>
<gene>
    <name evidence="2" type="ORF">SNOG_09207</name>
</gene>
<evidence type="ECO:0000313" key="3">
    <source>
        <dbReference type="Proteomes" id="UP000001055"/>
    </source>
</evidence>
<dbReference type="HOGENOM" id="CLU_308374_0_0_1"/>
<dbReference type="InParanoid" id="Q0UGA7"/>
<feature type="compositionally biased region" description="Polar residues" evidence="1">
    <location>
        <begin position="741"/>
        <end position="781"/>
    </location>
</feature>
<dbReference type="Proteomes" id="UP000001055">
    <property type="component" value="Unassembled WGS sequence"/>
</dbReference>